<evidence type="ECO:0000259" key="1">
    <source>
        <dbReference type="Pfam" id="PF09722"/>
    </source>
</evidence>
<dbReference type="Pfam" id="PF20432">
    <property type="entry name" value="Xre-like-HTH"/>
    <property type="match status" value="1"/>
</dbReference>
<dbReference type="InterPro" id="IPR024467">
    <property type="entry name" value="Xre/MbcA/ParS-like_toxin-bd"/>
</dbReference>
<organism evidence="3 4">
    <name type="scientific">Cupriavidus necator</name>
    <name type="common">Alcaligenes eutrophus</name>
    <name type="synonym">Ralstonia eutropha</name>
    <dbReference type="NCBI Taxonomy" id="106590"/>
    <lineage>
        <taxon>Bacteria</taxon>
        <taxon>Pseudomonadati</taxon>
        <taxon>Pseudomonadota</taxon>
        <taxon>Betaproteobacteria</taxon>
        <taxon>Burkholderiales</taxon>
        <taxon>Burkholderiaceae</taxon>
        <taxon>Cupriavidus</taxon>
    </lineage>
</organism>
<dbReference type="AlphaFoldDB" id="A0A1U9UN93"/>
<dbReference type="KEGG" id="cuh:BJN34_09650"/>
<feature type="domain" description="Antitoxin Xre/MbcA/ParS-like toxin-binding" evidence="1">
    <location>
        <begin position="100"/>
        <end position="149"/>
    </location>
</feature>
<name>A0A1U9UN93_CUPNE</name>
<dbReference type="Pfam" id="PF09722">
    <property type="entry name" value="Xre_MbcA_ParS_C"/>
    <property type="match status" value="1"/>
</dbReference>
<reference evidence="4" key="1">
    <citation type="submission" date="2017-02" db="EMBL/GenBank/DDBJ databases">
        <title>Complete genome sequence of Cupriavidus necator strain NH9, a 3-chlorobenzoate degrader.</title>
        <authorList>
            <person name="Moriuchi R."/>
            <person name="Dohra H."/>
            <person name="Ogawa N."/>
        </authorList>
    </citation>
    <scope>NUCLEOTIDE SEQUENCE [LARGE SCALE GENOMIC DNA]</scope>
    <source>
        <strain evidence="4">NH9</strain>
    </source>
</reference>
<sequence length="152" mass="16997">MQTITFQPTGVNQLPRGRYLDLLSDALGTKIHSDADLVSLAVERLPTEIMESLHSAGLAWDEISFIIPRRTLTHRRERAESLTVDESDKAIRLARILAHAISTFGEADRALRWLRASQQRFGAKSPLELTGTEQGARLVEEAIIQIDEGYFA</sequence>
<proteinExistence type="predicted"/>
<feature type="domain" description="Antitoxin Xre-like helix-turn-helix" evidence="2">
    <location>
        <begin position="38"/>
        <end position="95"/>
    </location>
</feature>
<accession>A0A1U9UN93</accession>
<dbReference type="EMBL" id="CP017757">
    <property type="protein sequence ID" value="AQV94152.1"/>
    <property type="molecule type" value="Genomic_DNA"/>
</dbReference>
<gene>
    <name evidence="3" type="ORF">BJN34_09650</name>
</gene>
<dbReference type="GO" id="GO:0003677">
    <property type="term" value="F:DNA binding"/>
    <property type="evidence" value="ECO:0007669"/>
    <property type="project" value="InterPro"/>
</dbReference>
<dbReference type="OrthoDB" id="8595277at2"/>
<dbReference type="NCBIfam" id="TIGR02293">
    <property type="entry name" value="TAS_TIGR02293"/>
    <property type="match status" value="1"/>
</dbReference>
<protein>
    <submittedName>
        <fullName evidence="3">Antitoxin</fullName>
    </submittedName>
</protein>
<evidence type="ECO:0000313" key="3">
    <source>
        <dbReference type="EMBL" id="AQV94152.1"/>
    </source>
</evidence>
<dbReference type="Proteomes" id="UP000189627">
    <property type="component" value="Chromosome 1"/>
</dbReference>
<evidence type="ECO:0000259" key="2">
    <source>
        <dbReference type="Pfam" id="PF20432"/>
    </source>
</evidence>
<evidence type="ECO:0000313" key="4">
    <source>
        <dbReference type="Proteomes" id="UP000189627"/>
    </source>
</evidence>
<dbReference type="RefSeq" id="WP_078196424.1">
    <property type="nucleotide sequence ID" value="NZ_CP017757.2"/>
</dbReference>
<dbReference type="InterPro" id="IPR011979">
    <property type="entry name" value="Antitox_Xre"/>
</dbReference>
<dbReference type="InterPro" id="IPR046847">
    <property type="entry name" value="Xre-like_HTH"/>
</dbReference>